<dbReference type="GO" id="GO:0051539">
    <property type="term" value="F:4 iron, 4 sulfur cluster binding"/>
    <property type="evidence" value="ECO:0007669"/>
    <property type="project" value="InterPro"/>
</dbReference>
<dbReference type="SMART" id="SM00729">
    <property type="entry name" value="Elp3"/>
    <property type="match status" value="1"/>
</dbReference>
<evidence type="ECO:0000259" key="8">
    <source>
        <dbReference type="PROSITE" id="PS51918"/>
    </source>
</evidence>
<gene>
    <name evidence="9" type="ORF">UFOPK2237_00848</name>
</gene>
<organism evidence="9">
    <name type="scientific">freshwater metagenome</name>
    <dbReference type="NCBI Taxonomy" id="449393"/>
    <lineage>
        <taxon>unclassified sequences</taxon>
        <taxon>metagenomes</taxon>
        <taxon>ecological metagenomes</taxon>
    </lineage>
</organism>
<accession>A0A6J6L946</accession>
<evidence type="ECO:0000256" key="3">
    <source>
        <dbReference type="ARBA" id="ARBA00022691"/>
    </source>
</evidence>
<evidence type="ECO:0000256" key="2">
    <source>
        <dbReference type="ARBA" id="ARBA00022617"/>
    </source>
</evidence>
<dbReference type="NCBIfam" id="TIGR00539">
    <property type="entry name" value="hemN_rel"/>
    <property type="match status" value="1"/>
</dbReference>
<dbReference type="PANTHER" id="PTHR13932:SF5">
    <property type="entry name" value="RADICAL S-ADENOSYL METHIONINE DOMAIN-CONTAINING PROTEIN 1, MITOCHONDRIAL"/>
    <property type="match status" value="1"/>
</dbReference>
<dbReference type="GO" id="GO:0004109">
    <property type="term" value="F:coproporphyrinogen oxidase activity"/>
    <property type="evidence" value="ECO:0007669"/>
    <property type="project" value="InterPro"/>
</dbReference>
<dbReference type="GO" id="GO:0046872">
    <property type="term" value="F:metal ion binding"/>
    <property type="evidence" value="ECO:0007669"/>
    <property type="project" value="UniProtKB-KW"/>
</dbReference>
<dbReference type="InterPro" id="IPR007197">
    <property type="entry name" value="rSAM"/>
</dbReference>
<dbReference type="PANTHER" id="PTHR13932">
    <property type="entry name" value="COPROPORPHYRINIGEN III OXIDASE"/>
    <property type="match status" value="1"/>
</dbReference>
<keyword evidence="2" id="KW-0349">Heme</keyword>
<dbReference type="SUPFAM" id="SSF102114">
    <property type="entry name" value="Radical SAM enzymes"/>
    <property type="match status" value="1"/>
</dbReference>
<evidence type="ECO:0000256" key="5">
    <source>
        <dbReference type="ARBA" id="ARBA00023004"/>
    </source>
</evidence>
<dbReference type="SFLD" id="SFLDF00288">
    <property type="entry name" value="HemN-like__clustered_with_nucl"/>
    <property type="match status" value="1"/>
</dbReference>
<evidence type="ECO:0000313" key="9">
    <source>
        <dbReference type="EMBL" id="CAB4657154.1"/>
    </source>
</evidence>
<evidence type="ECO:0000256" key="7">
    <source>
        <dbReference type="ARBA" id="ARBA00023186"/>
    </source>
</evidence>
<proteinExistence type="inferred from homology"/>
<dbReference type="InterPro" id="IPR004559">
    <property type="entry name" value="HemW-like"/>
</dbReference>
<dbReference type="AlphaFoldDB" id="A0A6J6L946"/>
<sequence>MRTLSAYVHIPFCASRCGYCDFNTYTAAELQRDGTSITAATYPDRVVAEVNWLRNDQASEDRKLSTVFFGGGTPTLIDSKELVRILQSLKSNYGFTDDVEVTTEANPDSVTLQDLETLRAGGFTRVSFGHQSSAANVLALLERTHTPGKTWQAVSDARSAGFEHVSVDLIYGSPGETDSDLAETLDQVSAADVDHVSAYSLIVEPGTRLAARVARGEIPNPSDDVAAHRYELIDAKLQSIGMTWYEVSNWAKPGGECRHNIAYWRNQDWLGIGPGAHAHSAGTRSWNLKHPAAWAAKVDDGVSAIADSEVLASEDVKHEDIMLGLRLREGLALTALGEAGLAQAELAVSEGLLVPHEFANGKAVLTFQGRLLADGLVARLWA</sequence>
<keyword evidence="5" id="KW-0408">Iron</keyword>
<dbReference type="PROSITE" id="PS51918">
    <property type="entry name" value="RADICAL_SAM"/>
    <property type="match status" value="1"/>
</dbReference>
<dbReference type="SFLD" id="SFLDG01082">
    <property type="entry name" value="B12-binding_domain_containing"/>
    <property type="match status" value="1"/>
</dbReference>
<dbReference type="InterPro" id="IPR058240">
    <property type="entry name" value="rSAM_sf"/>
</dbReference>
<dbReference type="GO" id="GO:0005737">
    <property type="term" value="C:cytoplasm"/>
    <property type="evidence" value="ECO:0007669"/>
    <property type="project" value="InterPro"/>
</dbReference>
<evidence type="ECO:0000256" key="1">
    <source>
        <dbReference type="ARBA" id="ARBA00006100"/>
    </source>
</evidence>
<keyword evidence="3" id="KW-0949">S-adenosyl-L-methionine</keyword>
<dbReference type="GO" id="GO:0006779">
    <property type="term" value="P:porphyrin-containing compound biosynthetic process"/>
    <property type="evidence" value="ECO:0007669"/>
    <property type="project" value="InterPro"/>
</dbReference>
<dbReference type="SFLD" id="SFLDG01065">
    <property type="entry name" value="anaerobic_coproporphyrinogen-I"/>
    <property type="match status" value="1"/>
</dbReference>
<keyword evidence="6" id="KW-0411">Iron-sulfur</keyword>
<evidence type="ECO:0000256" key="4">
    <source>
        <dbReference type="ARBA" id="ARBA00022723"/>
    </source>
</evidence>
<comment type="similarity">
    <text evidence="1">Belongs to the anaerobic coproporphyrinogen-III oxidase family. HemW subfamily.</text>
</comment>
<dbReference type="EMBL" id="CAEZWI010000107">
    <property type="protein sequence ID" value="CAB4657154.1"/>
    <property type="molecule type" value="Genomic_DNA"/>
</dbReference>
<protein>
    <submittedName>
        <fullName evidence="9">Unannotated protein</fullName>
    </submittedName>
</protein>
<dbReference type="Gene3D" id="3.20.20.70">
    <property type="entry name" value="Aldolase class I"/>
    <property type="match status" value="1"/>
</dbReference>
<dbReference type="SFLD" id="SFLDS00029">
    <property type="entry name" value="Radical_SAM"/>
    <property type="match status" value="1"/>
</dbReference>
<dbReference type="Pfam" id="PF04055">
    <property type="entry name" value="Radical_SAM"/>
    <property type="match status" value="1"/>
</dbReference>
<evidence type="ECO:0000256" key="6">
    <source>
        <dbReference type="ARBA" id="ARBA00023014"/>
    </source>
</evidence>
<dbReference type="InterPro" id="IPR006638">
    <property type="entry name" value="Elp3/MiaA/NifB-like_rSAM"/>
</dbReference>
<dbReference type="SFLD" id="SFLDF00562">
    <property type="entry name" value="HemN-like__clustered_with_heat"/>
    <property type="match status" value="1"/>
</dbReference>
<keyword evidence="4" id="KW-0479">Metal-binding</keyword>
<dbReference type="InterPro" id="IPR013785">
    <property type="entry name" value="Aldolase_TIM"/>
</dbReference>
<dbReference type="CDD" id="cd01335">
    <property type="entry name" value="Radical_SAM"/>
    <property type="match status" value="1"/>
</dbReference>
<keyword evidence="7" id="KW-0143">Chaperone</keyword>
<feature type="domain" description="Radical SAM core" evidence="8">
    <location>
        <begin position="1"/>
        <end position="243"/>
    </location>
</feature>
<name>A0A6J6L946_9ZZZZ</name>
<dbReference type="InterPro" id="IPR034505">
    <property type="entry name" value="Coproporphyrinogen-III_oxidase"/>
</dbReference>
<reference evidence="9" key="1">
    <citation type="submission" date="2020-05" db="EMBL/GenBank/DDBJ databases">
        <authorList>
            <person name="Chiriac C."/>
            <person name="Salcher M."/>
            <person name="Ghai R."/>
            <person name="Kavagutti S V."/>
        </authorList>
    </citation>
    <scope>NUCLEOTIDE SEQUENCE</scope>
</reference>